<dbReference type="InterPro" id="IPR001387">
    <property type="entry name" value="Cro/C1-type_HTH"/>
</dbReference>
<dbReference type="PATRIC" id="fig|1194971.3.peg.1684"/>
<evidence type="ECO:0000313" key="3">
    <source>
        <dbReference type="Proteomes" id="UP000035027"/>
    </source>
</evidence>
<accession>A0A0F7Q130</accession>
<dbReference type="Pfam" id="PF13443">
    <property type="entry name" value="HTH_26"/>
    <property type="match status" value="1"/>
</dbReference>
<dbReference type="AlphaFoldDB" id="A0A0F7Q130"/>
<feature type="domain" description="HTH cro/C1-type" evidence="1">
    <location>
        <begin position="8"/>
        <end position="61"/>
    </location>
</feature>
<dbReference type="Gene3D" id="1.10.260.40">
    <property type="entry name" value="lambda repressor-like DNA-binding domains"/>
    <property type="match status" value="1"/>
</dbReference>
<dbReference type="PROSITE" id="PS50943">
    <property type="entry name" value="HTH_CROC1"/>
    <property type="match status" value="1"/>
</dbReference>
<dbReference type="InterPro" id="IPR010982">
    <property type="entry name" value="Lambda_DNA-bd_dom_sf"/>
</dbReference>
<organism evidence="2 3">
    <name type="scientific">Ligilactobacillus salivarius str. Ren</name>
    <dbReference type="NCBI Taxonomy" id="1194971"/>
    <lineage>
        <taxon>Bacteria</taxon>
        <taxon>Bacillati</taxon>
        <taxon>Bacillota</taxon>
        <taxon>Bacilli</taxon>
        <taxon>Lactobacillales</taxon>
        <taxon>Lactobacillaceae</taxon>
        <taxon>Ligilactobacillus</taxon>
    </lineage>
</organism>
<name>A0A0F7Q130_9LACO</name>
<evidence type="ECO:0000259" key="1">
    <source>
        <dbReference type="PROSITE" id="PS50943"/>
    </source>
</evidence>
<evidence type="ECO:0000313" key="2">
    <source>
        <dbReference type="EMBL" id="AKI05219.1"/>
    </source>
</evidence>
<sequence length="84" mass="9389">MRISYNPLWKLLIDRGMNKKDLRELSGISTSSIAKLGKGENITTDVLLKICTALNCQISDILETITDEDVVNNEIKIHQEDSNG</sequence>
<geneLocation type="plasmid" evidence="2 3">
    <name>pR1</name>
</geneLocation>
<dbReference type="Proteomes" id="UP000035027">
    <property type="component" value="Plasmid pR1"/>
</dbReference>
<proteinExistence type="predicted"/>
<reference evidence="2 3" key="1">
    <citation type="submission" date="2015-04" db="EMBL/GenBank/DDBJ databases">
        <title>Complete genome sequence of Lactobacillus salivarius Ren, a probiotic strain with antitumor activity.</title>
        <authorList>
            <person name="Sun E."/>
            <person name="Zhao L."/>
            <person name="Liu S."/>
            <person name="Zhang M."/>
            <person name="Guo H."/>
            <person name="Ren F."/>
        </authorList>
    </citation>
    <scope>NUCLEOTIDE SEQUENCE [LARGE SCALE GENOMIC DNA]</scope>
    <source>
        <strain evidence="2 3">Ren</strain>
        <plasmid evidence="2 3">pR1</plasmid>
    </source>
</reference>
<keyword evidence="2" id="KW-0614">Plasmid</keyword>
<gene>
    <name evidence="2" type="ORF">LsR_01701</name>
</gene>
<dbReference type="SUPFAM" id="SSF47413">
    <property type="entry name" value="lambda repressor-like DNA-binding domains"/>
    <property type="match status" value="1"/>
</dbReference>
<protein>
    <submittedName>
        <fullName evidence="2">Putative transcriptional regulator</fullName>
    </submittedName>
</protein>
<dbReference type="GO" id="GO:0003677">
    <property type="term" value="F:DNA binding"/>
    <property type="evidence" value="ECO:0007669"/>
    <property type="project" value="InterPro"/>
</dbReference>
<dbReference type="EMBL" id="CP011404">
    <property type="protein sequence ID" value="AKI05219.1"/>
    <property type="molecule type" value="Genomic_DNA"/>
</dbReference>
<dbReference type="RefSeq" id="WP_047036114.1">
    <property type="nucleotide sequence ID" value="NZ_CP011404.1"/>
</dbReference>
<dbReference type="CDD" id="cd00093">
    <property type="entry name" value="HTH_XRE"/>
    <property type="match status" value="1"/>
</dbReference>
<dbReference type="PANTHER" id="PTHR37301">
    <property type="entry name" value="DNA-BINDING PROTEIN-RELATED"/>
    <property type="match status" value="1"/>
</dbReference>
<dbReference type="PANTHER" id="PTHR37301:SF1">
    <property type="entry name" value="DNA-BINDING PROTEIN"/>
    <property type="match status" value="1"/>
</dbReference>